<evidence type="ECO:0000313" key="2">
    <source>
        <dbReference type="Proteomes" id="UP000557566"/>
    </source>
</evidence>
<name>A0A8H4LRP5_9HYPO</name>
<proteinExistence type="predicted"/>
<dbReference type="OrthoDB" id="5313079at2759"/>
<sequence length="70" mass="7948">MLGSLSTYRCYIYLLNERLAPRKRKTCSEETKDLLRGNERLAPRRGDGSKRSVICRQSLAPCAFFSGPIP</sequence>
<keyword evidence="2" id="KW-1185">Reference proteome</keyword>
<gene>
    <name evidence="1" type="ORF">G6O67_008744</name>
</gene>
<dbReference type="Proteomes" id="UP000557566">
    <property type="component" value="Unassembled WGS sequence"/>
</dbReference>
<evidence type="ECO:0000313" key="1">
    <source>
        <dbReference type="EMBL" id="KAF4504133.1"/>
    </source>
</evidence>
<reference evidence="1 2" key="1">
    <citation type="journal article" date="2020" name="Genome Biol. Evol.">
        <title>A new high-quality draft genome assembly of the Chinese cordyceps Ophiocordyceps sinensis.</title>
        <authorList>
            <person name="Shu R."/>
            <person name="Zhang J."/>
            <person name="Meng Q."/>
            <person name="Zhang H."/>
            <person name="Zhou G."/>
            <person name="Li M."/>
            <person name="Wu P."/>
            <person name="Zhao Y."/>
            <person name="Chen C."/>
            <person name="Qin Q."/>
        </authorList>
    </citation>
    <scope>NUCLEOTIDE SEQUENCE [LARGE SCALE GENOMIC DNA]</scope>
    <source>
        <strain evidence="1 2">IOZ07</strain>
    </source>
</reference>
<dbReference type="AlphaFoldDB" id="A0A8H4LRP5"/>
<organism evidence="1 2">
    <name type="scientific">Ophiocordyceps sinensis</name>
    <dbReference type="NCBI Taxonomy" id="72228"/>
    <lineage>
        <taxon>Eukaryota</taxon>
        <taxon>Fungi</taxon>
        <taxon>Dikarya</taxon>
        <taxon>Ascomycota</taxon>
        <taxon>Pezizomycotina</taxon>
        <taxon>Sordariomycetes</taxon>
        <taxon>Hypocreomycetidae</taxon>
        <taxon>Hypocreales</taxon>
        <taxon>Ophiocordycipitaceae</taxon>
        <taxon>Ophiocordyceps</taxon>
    </lineage>
</organism>
<comment type="caution">
    <text evidence="1">The sequence shown here is derived from an EMBL/GenBank/DDBJ whole genome shotgun (WGS) entry which is preliminary data.</text>
</comment>
<dbReference type="EMBL" id="JAAVMX010000012">
    <property type="protein sequence ID" value="KAF4504133.1"/>
    <property type="molecule type" value="Genomic_DNA"/>
</dbReference>
<accession>A0A8H4LRP5</accession>
<protein>
    <submittedName>
        <fullName evidence="1">Uncharacterized protein</fullName>
    </submittedName>
</protein>